<proteinExistence type="predicted"/>
<feature type="transmembrane region" description="Helical" evidence="1">
    <location>
        <begin position="115"/>
        <end position="133"/>
    </location>
</feature>
<dbReference type="eggNOG" id="arCOG06646">
    <property type="taxonomic scope" value="Archaea"/>
</dbReference>
<feature type="transmembrane region" description="Helical" evidence="1">
    <location>
        <begin position="244"/>
        <end position="266"/>
    </location>
</feature>
<evidence type="ECO:0008006" key="4">
    <source>
        <dbReference type="Google" id="ProtNLM"/>
    </source>
</evidence>
<reference evidence="2 3" key="1">
    <citation type="submission" date="2007-03" db="EMBL/GenBank/DDBJ databases">
        <title>Complete sequence of chromosome of Methanococcus maripaludis C5.</title>
        <authorList>
            <consortium name="US DOE Joint Genome Institute"/>
            <person name="Copeland A."/>
            <person name="Lucas S."/>
            <person name="Lapidus A."/>
            <person name="Barry K."/>
            <person name="Glavina del Rio T."/>
            <person name="Dalin E."/>
            <person name="Tice H."/>
            <person name="Pitluck S."/>
            <person name="Chertkov O."/>
            <person name="Brettin T."/>
            <person name="Bruce D."/>
            <person name="Han C."/>
            <person name="Detter J.C."/>
            <person name="Schmutz J."/>
            <person name="Larimer F."/>
            <person name="Land M."/>
            <person name="Hauser L."/>
            <person name="Kyrpides N."/>
            <person name="Mikhailova N."/>
            <person name="Sieprawska-Lupa M."/>
            <person name="Whitman W.B."/>
            <person name="Richardson P."/>
        </authorList>
    </citation>
    <scope>NUCLEOTIDE SEQUENCE [LARGE SCALE GENOMIC DNA]</scope>
    <source>
        <strain evidence="3">C5 / ATCC BAA-1333</strain>
    </source>
</reference>
<evidence type="ECO:0000313" key="3">
    <source>
        <dbReference type="Proteomes" id="UP000000253"/>
    </source>
</evidence>
<feature type="transmembrane region" description="Helical" evidence="1">
    <location>
        <begin position="83"/>
        <end position="103"/>
    </location>
</feature>
<keyword evidence="1" id="KW-1133">Transmembrane helix</keyword>
<gene>
    <name evidence="2" type="ordered locus">MmarC5_1103</name>
</gene>
<keyword evidence="1" id="KW-0812">Transmembrane</keyword>
<feature type="transmembrane region" description="Helical" evidence="1">
    <location>
        <begin position="200"/>
        <end position="224"/>
    </location>
</feature>
<dbReference type="Proteomes" id="UP000000253">
    <property type="component" value="Chromosome"/>
</dbReference>
<feature type="transmembrane region" description="Helical" evidence="1">
    <location>
        <begin position="170"/>
        <end position="194"/>
    </location>
</feature>
<keyword evidence="1" id="KW-0472">Membrane</keyword>
<dbReference type="STRING" id="402880.MmarC5_1103"/>
<dbReference type="Pfam" id="PF12811">
    <property type="entry name" value="BaxI_1"/>
    <property type="match status" value="1"/>
</dbReference>
<dbReference type="KEGG" id="mmq:MmarC5_1103"/>
<dbReference type="PANTHER" id="PTHR41282">
    <property type="entry name" value="CONSERVED TRANSMEMBRANE PROTEIN-RELATED"/>
    <property type="match status" value="1"/>
</dbReference>
<dbReference type="PIRSF" id="PIRSF009160">
    <property type="entry name" value="UCP009160"/>
    <property type="match status" value="1"/>
</dbReference>
<accession>A4FYX1</accession>
<protein>
    <recommendedName>
        <fullName evidence="4">YccA/Bax inhibitor family protein</fullName>
    </recommendedName>
</protein>
<dbReference type="PANTHER" id="PTHR41282:SF1">
    <property type="entry name" value="CONSERVED TRANSMEMBRANE PROTEIN-RELATED"/>
    <property type="match status" value="1"/>
</dbReference>
<dbReference type="AlphaFoldDB" id="A4FYX1"/>
<evidence type="ECO:0000313" key="2">
    <source>
        <dbReference type="EMBL" id="ABO35405.1"/>
    </source>
</evidence>
<organism evidence="2 3">
    <name type="scientific">Methanococcus maripaludis (strain C5 / ATCC BAA-1333)</name>
    <dbReference type="NCBI Taxonomy" id="402880"/>
    <lineage>
        <taxon>Archaea</taxon>
        <taxon>Methanobacteriati</taxon>
        <taxon>Methanobacteriota</taxon>
        <taxon>Methanomada group</taxon>
        <taxon>Methanococci</taxon>
        <taxon>Methanococcales</taxon>
        <taxon>Methanococcaceae</taxon>
        <taxon>Methanococcus</taxon>
    </lineage>
</organism>
<dbReference type="InterPro" id="IPR010539">
    <property type="entry name" value="BaxI_1-like"/>
</dbReference>
<evidence type="ECO:0000256" key="1">
    <source>
        <dbReference type="SAM" id="Phobius"/>
    </source>
</evidence>
<feature type="transmembrane region" description="Helical" evidence="1">
    <location>
        <begin position="58"/>
        <end position="77"/>
    </location>
</feature>
<feature type="transmembrane region" description="Helical" evidence="1">
    <location>
        <begin position="139"/>
        <end position="158"/>
    </location>
</feature>
<dbReference type="HOGENOM" id="CLU_074030_1_0_2"/>
<dbReference type="EMBL" id="CP000609">
    <property type="protein sequence ID" value="ABO35405.1"/>
    <property type="molecule type" value="Genomic_DNA"/>
</dbReference>
<name>A4FYX1_METM5</name>
<sequence>MIIKLFFKFSKKIYILTFILKLNNIWAINMRTSNPALSNDTFTGFNTYGQNQMTINGTVNNTIISLGIVSICAYFSWDVLFFSSYSGILMLITPILGFVMALATIFKKEWAPATVPIYCIFEGLFLGLISGFFELMYPGIIFQAVIATFGVLFSLLFAYKSKLIRATENFKLGIVAATGGIALVYIVSLLLGLFGIPIPLIFGSGPVGIIFSLFVVIIAALNLVLDFDFIEQGEKYGAPKYMEWYGAFGLMVTLIWLYLEILKLLAKLRSRN</sequence>